<dbReference type="EMBL" id="CP015136">
    <property type="protein sequence ID" value="AMY12400.1"/>
    <property type="molecule type" value="Genomic_DNA"/>
</dbReference>
<dbReference type="Pfam" id="PF00092">
    <property type="entry name" value="VWA"/>
    <property type="match status" value="1"/>
</dbReference>
<dbReference type="InterPro" id="IPR017802">
    <property type="entry name" value="VWFA-rel_acidobac-type"/>
</dbReference>
<organism evidence="2 3">
    <name type="scientific">Luteitalea pratensis</name>
    <dbReference type="NCBI Taxonomy" id="1855912"/>
    <lineage>
        <taxon>Bacteria</taxon>
        <taxon>Pseudomonadati</taxon>
        <taxon>Acidobacteriota</taxon>
        <taxon>Vicinamibacteria</taxon>
        <taxon>Vicinamibacterales</taxon>
        <taxon>Vicinamibacteraceae</taxon>
        <taxon>Luteitalea</taxon>
    </lineage>
</organism>
<reference evidence="3" key="2">
    <citation type="submission" date="2016-04" db="EMBL/GenBank/DDBJ databases">
        <title>First Complete Genome Sequence of a Subdivision 6 Acidobacterium.</title>
        <authorList>
            <person name="Huang S."/>
            <person name="Vieira S."/>
            <person name="Bunk B."/>
            <person name="Riedel T."/>
            <person name="Sproeer C."/>
            <person name="Overmann J."/>
        </authorList>
    </citation>
    <scope>NUCLEOTIDE SEQUENCE [LARGE SCALE GENOMIC DNA]</scope>
    <source>
        <strain evidence="3">DSM 100886 HEG_-6_39</strain>
    </source>
</reference>
<sequence length="302" mass="32277">MAAVFVLAATPHAQDTVPLFRASVDVVTIDAFAHQNRKPIGDLTSGDFVVRDNGVEQVVGSLGTTDSAHVIIGLDLSGSVDGRTLEQLRAAVRALVGELTPQDRVSLFTFSDRVRLLMRASPPGGNLDATLARFEASGATPLHDAIVFGSALSFADQGPSVFLLFTDGQDTTSWTSAARTLDVLRRTNVVVFPVGAGLPTAVTSAPFSETFTRQTWMAPTAGDGLRLLQSAADVTGGEFLRINKGAHLSETFRGILSQYRQRYLLTYSPSGPPAPGWHRLDVRLRARAGSVVAREGYMARNP</sequence>
<evidence type="ECO:0000259" key="1">
    <source>
        <dbReference type="PROSITE" id="PS50234"/>
    </source>
</evidence>
<feature type="domain" description="VWFA" evidence="1">
    <location>
        <begin position="69"/>
        <end position="197"/>
    </location>
</feature>
<dbReference type="OrthoDB" id="106674at2"/>
<evidence type="ECO:0000313" key="2">
    <source>
        <dbReference type="EMBL" id="AMY12400.1"/>
    </source>
</evidence>
<keyword evidence="3" id="KW-1185">Reference proteome</keyword>
<dbReference type="KEGG" id="abac:LuPra_05673"/>
<reference evidence="2 3" key="1">
    <citation type="journal article" date="2016" name="Genome Announc.">
        <title>First Complete Genome Sequence of a Subdivision 6 Acidobacterium Strain.</title>
        <authorList>
            <person name="Huang S."/>
            <person name="Vieira S."/>
            <person name="Bunk B."/>
            <person name="Riedel T."/>
            <person name="Sproer C."/>
            <person name="Overmann J."/>
        </authorList>
    </citation>
    <scope>NUCLEOTIDE SEQUENCE [LARGE SCALE GENOMIC DNA]</scope>
    <source>
        <strain evidence="3">DSM 100886 HEG_-6_39</strain>
    </source>
</reference>
<dbReference type="InterPro" id="IPR036465">
    <property type="entry name" value="vWFA_dom_sf"/>
</dbReference>
<dbReference type="AlphaFoldDB" id="A0A143PWG6"/>
<protein>
    <submittedName>
        <fullName evidence="2">VWFA-related Acidobacterial domain protein</fullName>
    </submittedName>
</protein>
<dbReference type="SMART" id="SM00327">
    <property type="entry name" value="VWA"/>
    <property type="match status" value="1"/>
</dbReference>
<dbReference type="PROSITE" id="PS50234">
    <property type="entry name" value="VWFA"/>
    <property type="match status" value="1"/>
</dbReference>
<proteinExistence type="predicted"/>
<dbReference type="STRING" id="1855912.LuPra_05673"/>
<evidence type="ECO:0000313" key="3">
    <source>
        <dbReference type="Proteomes" id="UP000076079"/>
    </source>
</evidence>
<dbReference type="SUPFAM" id="SSF53300">
    <property type="entry name" value="vWA-like"/>
    <property type="match status" value="1"/>
</dbReference>
<dbReference type="Proteomes" id="UP000076079">
    <property type="component" value="Chromosome"/>
</dbReference>
<dbReference type="Gene3D" id="3.40.50.410">
    <property type="entry name" value="von Willebrand factor, type A domain"/>
    <property type="match status" value="1"/>
</dbReference>
<dbReference type="CDD" id="cd00198">
    <property type="entry name" value="vWFA"/>
    <property type="match status" value="1"/>
</dbReference>
<dbReference type="NCBIfam" id="TIGR03436">
    <property type="entry name" value="acidobact_VWFA"/>
    <property type="match status" value="1"/>
</dbReference>
<dbReference type="InterPro" id="IPR002035">
    <property type="entry name" value="VWF_A"/>
</dbReference>
<gene>
    <name evidence="2" type="ORF">LuPra_05673</name>
</gene>
<accession>A0A143PWG6</accession>
<dbReference type="RefSeq" id="WP_110173861.1">
    <property type="nucleotide sequence ID" value="NZ_CP015136.1"/>
</dbReference>
<name>A0A143PWG6_LUTPR</name>